<evidence type="ECO:0000313" key="4">
    <source>
        <dbReference type="Proteomes" id="UP000615446"/>
    </source>
</evidence>
<dbReference type="GO" id="GO:0005524">
    <property type="term" value="F:ATP binding"/>
    <property type="evidence" value="ECO:0007669"/>
    <property type="project" value="UniProtKB-UniRule"/>
</dbReference>
<organism evidence="3 4">
    <name type="scientific">Rhizophagus clarus</name>
    <dbReference type="NCBI Taxonomy" id="94130"/>
    <lineage>
        <taxon>Eukaryota</taxon>
        <taxon>Fungi</taxon>
        <taxon>Fungi incertae sedis</taxon>
        <taxon>Mucoromycota</taxon>
        <taxon>Glomeromycotina</taxon>
        <taxon>Glomeromycetes</taxon>
        <taxon>Glomerales</taxon>
        <taxon>Glomeraceae</taxon>
        <taxon>Rhizophagus</taxon>
    </lineage>
</organism>
<evidence type="ECO:0000313" key="3">
    <source>
        <dbReference type="EMBL" id="GES97086.1"/>
    </source>
</evidence>
<dbReference type="PROSITE" id="PS00107">
    <property type="entry name" value="PROTEIN_KINASE_ATP"/>
    <property type="match status" value="1"/>
</dbReference>
<feature type="domain" description="Protein kinase" evidence="2">
    <location>
        <begin position="1"/>
        <end position="316"/>
    </location>
</feature>
<dbReference type="OrthoDB" id="10261027at2759"/>
<keyword evidence="1" id="KW-0547">Nucleotide-binding</keyword>
<reference evidence="3" key="1">
    <citation type="submission" date="2019-10" db="EMBL/GenBank/DDBJ databases">
        <title>Conservation and host-specific expression of non-tandemly repeated heterogenous ribosome RNA gene in arbuscular mycorrhizal fungi.</title>
        <authorList>
            <person name="Maeda T."/>
            <person name="Kobayashi Y."/>
            <person name="Nakagawa T."/>
            <person name="Ezawa T."/>
            <person name="Yamaguchi K."/>
            <person name="Bino T."/>
            <person name="Nishimoto Y."/>
            <person name="Shigenobu S."/>
            <person name="Kawaguchi M."/>
        </authorList>
    </citation>
    <scope>NUCLEOTIDE SEQUENCE</scope>
    <source>
        <strain evidence="3">HR1</strain>
    </source>
</reference>
<dbReference type="InterPro" id="IPR000719">
    <property type="entry name" value="Prot_kinase_dom"/>
</dbReference>
<dbReference type="PRINTS" id="PR00109">
    <property type="entry name" value="TYRKINASE"/>
</dbReference>
<dbReference type="EMBL" id="BLAL01000255">
    <property type="protein sequence ID" value="GES97086.1"/>
    <property type="molecule type" value="Genomic_DNA"/>
</dbReference>
<dbReference type="Gene3D" id="1.10.510.10">
    <property type="entry name" value="Transferase(Phosphotransferase) domain 1"/>
    <property type="match status" value="1"/>
</dbReference>
<keyword evidence="3" id="KW-0418">Kinase</keyword>
<dbReference type="Proteomes" id="UP000615446">
    <property type="component" value="Unassembled WGS sequence"/>
</dbReference>
<dbReference type="AlphaFoldDB" id="A0A8H3QYV3"/>
<proteinExistence type="predicted"/>
<dbReference type="InterPro" id="IPR011009">
    <property type="entry name" value="Kinase-like_dom_sf"/>
</dbReference>
<evidence type="ECO:0000259" key="2">
    <source>
        <dbReference type="PROSITE" id="PS50011"/>
    </source>
</evidence>
<keyword evidence="3" id="KW-0808">Transferase</keyword>
<dbReference type="PROSITE" id="PS50011">
    <property type="entry name" value="PROTEIN_KINASE_DOM"/>
    <property type="match status" value="1"/>
</dbReference>
<feature type="binding site" evidence="1">
    <location>
        <position position="96"/>
    </location>
    <ligand>
        <name>ATP</name>
        <dbReference type="ChEBI" id="CHEBI:30616"/>
    </ligand>
</feature>
<dbReference type="InterPro" id="IPR017441">
    <property type="entry name" value="Protein_kinase_ATP_BS"/>
</dbReference>
<dbReference type="InterPro" id="IPR051681">
    <property type="entry name" value="Ser/Thr_Kinases-Pseudokinases"/>
</dbReference>
<evidence type="ECO:0000256" key="1">
    <source>
        <dbReference type="PROSITE-ProRule" id="PRU10141"/>
    </source>
</evidence>
<keyword evidence="1" id="KW-0067">ATP-binding</keyword>
<name>A0A8H3QYV3_9GLOM</name>
<gene>
    <name evidence="3" type="ORF">RCL2_002367300</name>
</gene>
<dbReference type="GO" id="GO:0004674">
    <property type="term" value="F:protein serine/threonine kinase activity"/>
    <property type="evidence" value="ECO:0007669"/>
    <property type="project" value="TreeGrafter"/>
</dbReference>
<protein>
    <submittedName>
        <fullName evidence="3">Kinase-like domain-containing protein</fullName>
    </submittedName>
</protein>
<sequence length="354" mass="41250">MRNFCSVTHLHYKISSFSQEKLKECHEENGGCNYVSNANIDYKSVTVLKILLDDRKIHYYNSQDLKILPIAIGFGGSASVYVAKWKNTSTIYAIKKFVDNKEIGITKLKDGEKYLLVLEFADGGTLRDYLRNDIITFKWKNQLKFVKEITSAILWLHDDRRIVHGDFHSDNILIHKDTIELADFGRSCESRLTGSDCTNTEVWGVIPYMDPKMLDQKVPYKLNEKCDIYSLGVLFWELTSRSSPFNYETRNDHTSLMLDILNGLREQTIPNTNVNFIEIYQRKCWEYEPDKRPDIHEINLELNSIDSENDNVHVSIIFYSEEKKINEQIESEYSDLSNREKDCDLNAIMTFQDS</sequence>
<dbReference type="PANTHER" id="PTHR44329">
    <property type="entry name" value="SERINE/THREONINE-PROTEIN KINASE TNNI3K-RELATED"/>
    <property type="match status" value="1"/>
</dbReference>
<dbReference type="SUPFAM" id="SSF56112">
    <property type="entry name" value="Protein kinase-like (PK-like)"/>
    <property type="match status" value="1"/>
</dbReference>
<dbReference type="InterPro" id="IPR001245">
    <property type="entry name" value="Ser-Thr/Tyr_kinase_cat_dom"/>
</dbReference>
<accession>A0A8H3QYV3</accession>
<dbReference type="Pfam" id="PF07714">
    <property type="entry name" value="PK_Tyr_Ser-Thr"/>
    <property type="match status" value="1"/>
</dbReference>
<comment type="caution">
    <text evidence="3">The sequence shown here is derived from an EMBL/GenBank/DDBJ whole genome shotgun (WGS) entry which is preliminary data.</text>
</comment>